<dbReference type="AlphaFoldDB" id="A0A4R9M554"/>
<dbReference type="CDD" id="cd07826">
    <property type="entry name" value="SRPBCC_CalC_Aha1-like_9"/>
    <property type="match status" value="1"/>
</dbReference>
<dbReference type="RefSeq" id="WP_135758480.1">
    <property type="nucleotide sequence ID" value="NZ_RQHW01000002.1"/>
</dbReference>
<dbReference type="Pfam" id="PF08327">
    <property type="entry name" value="AHSA1"/>
    <property type="match status" value="1"/>
</dbReference>
<reference evidence="3" key="1">
    <citation type="journal article" date="2019" name="PLoS Negl. Trop. Dis.">
        <title>Revisiting the worldwide diversity of Leptospira species in the environment.</title>
        <authorList>
            <person name="Vincent A.T."/>
            <person name="Schiettekatte O."/>
            <person name="Bourhy P."/>
            <person name="Veyrier F.J."/>
            <person name="Picardeau M."/>
        </authorList>
    </citation>
    <scope>NUCLEOTIDE SEQUENCE [LARGE SCALE GENOMIC DNA]</scope>
    <source>
        <strain evidence="3">201300427</strain>
    </source>
</reference>
<gene>
    <name evidence="3" type="ORF">EHS15_00025</name>
</gene>
<comment type="similarity">
    <text evidence="1">Belongs to the AHA1 family.</text>
</comment>
<dbReference type="SUPFAM" id="SSF55961">
    <property type="entry name" value="Bet v1-like"/>
    <property type="match status" value="1"/>
</dbReference>
<evidence type="ECO:0000259" key="2">
    <source>
        <dbReference type="Pfam" id="PF08327"/>
    </source>
</evidence>
<dbReference type="InterPro" id="IPR023393">
    <property type="entry name" value="START-like_dom_sf"/>
</dbReference>
<proteinExistence type="inferred from homology"/>
<dbReference type="OrthoDB" id="9805228at2"/>
<dbReference type="InterPro" id="IPR013538">
    <property type="entry name" value="ASHA1/2-like_C"/>
</dbReference>
<dbReference type="EMBL" id="RQHW01000002">
    <property type="protein sequence ID" value="TGN20945.1"/>
    <property type="molecule type" value="Genomic_DNA"/>
</dbReference>
<accession>A0A4R9M554</accession>
<sequence>MNSNQNEVKMERRGETEVVFTRYFAAPRELVFDCHTKPELMRQWLIGPEGMVLDTCEQDLKVGGKYLYLYADQAGNKSGVYGTFREVIAPEKLANTENYIMDMSTFDPNAPEDPNATFESRTFTSEGNRTLMTHLCRYASAEVCKMMVESGAADGMAECYKELDKLLLEVKR</sequence>
<dbReference type="Gene3D" id="3.30.530.20">
    <property type="match status" value="1"/>
</dbReference>
<dbReference type="Proteomes" id="UP000298058">
    <property type="component" value="Unassembled WGS sequence"/>
</dbReference>
<feature type="domain" description="Activator of Hsp90 ATPase homologue 1/2-like C-terminal" evidence="2">
    <location>
        <begin position="25"/>
        <end position="167"/>
    </location>
</feature>
<comment type="caution">
    <text evidence="3">The sequence shown here is derived from an EMBL/GenBank/DDBJ whole genome shotgun (WGS) entry which is preliminary data.</text>
</comment>
<evidence type="ECO:0000313" key="3">
    <source>
        <dbReference type="EMBL" id="TGN20945.1"/>
    </source>
</evidence>
<name>A0A4R9M554_9LEPT</name>
<evidence type="ECO:0000313" key="4">
    <source>
        <dbReference type="Proteomes" id="UP000298058"/>
    </source>
</evidence>
<keyword evidence="4" id="KW-1185">Reference proteome</keyword>
<evidence type="ECO:0000256" key="1">
    <source>
        <dbReference type="ARBA" id="ARBA00006817"/>
    </source>
</evidence>
<organism evidence="3 4">
    <name type="scientific">Leptospira idonii</name>
    <dbReference type="NCBI Taxonomy" id="1193500"/>
    <lineage>
        <taxon>Bacteria</taxon>
        <taxon>Pseudomonadati</taxon>
        <taxon>Spirochaetota</taxon>
        <taxon>Spirochaetia</taxon>
        <taxon>Leptospirales</taxon>
        <taxon>Leptospiraceae</taxon>
        <taxon>Leptospira</taxon>
    </lineage>
</organism>
<protein>
    <submittedName>
        <fullName evidence="3">ATPase</fullName>
    </submittedName>
</protein>